<dbReference type="Proteomes" id="UP000677913">
    <property type="component" value="Unassembled WGS sequence"/>
</dbReference>
<keyword evidence="3" id="KW-0274">FAD</keyword>
<evidence type="ECO:0000256" key="2">
    <source>
        <dbReference type="ARBA" id="ARBA00022630"/>
    </source>
</evidence>
<evidence type="ECO:0000259" key="4">
    <source>
        <dbReference type="Pfam" id="PF07992"/>
    </source>
</evidence>
<dbReference type="Gene3D" id="3.50.50.60">
    <property type="entry name" value="FAD/NAD(P)-binding domain"/>
    <property type="match status" value="2"/>
</dbReference>
<dbReference type="PANTHER" id="PTHR43429">
    <property type="entry name" value="PYRIDINE NUCLEOTIDE-DISULFIDE OXIDOREDUCTASE DOMAIN-CONTAINING"/>
    <property type="match status" value="1"/>
</dbReference>
<dbReference type="InterPro" id="IPR036188">
    <property type="entry name" value="FAD/NAD-bd_sf"/>
</dbReference>
<evidence type="ECO:0000313" key="5">
    <source>
        <dbReference type="EMBL" id="MBS2962511.1"/>
    </source>
</evidence>
<accession>A0A8J8BBW8</accession>
<protein>
    <submittedName>
        <fullName evidence="5">NAD(P)/FAD-dependent oxidoreductase</fullName>
    </submittedName>
</protein>
<dbReference type="EMBL" id="JAGSXH010000012">
    <property type="protein sequence ID" value="MBS2962511.1"/>
    <property type="molecule type" value="Genomic_DNA"/>
</dbReference>
<dbReference type="GO" id="GO:0016491">
    <property type="term" value="F:oxidoreductase activity"/>
    <property type="evidence" value="ECO:0007669"/>
    <property type="project" value="InterPro"/>
</dbReference>
<proteinExistence type="predicted"/>
<comment type="cofactor">
    <cofactor evidence="1">
        <name>FAD</name>
        <dbReference type="ChEBI" id="CHEBI:57692"/>
    </cofactor>
</comment>
<name>A0A8J8BBW8_9ACTN</name>
<dbReference type="PANTHER" id="PTHR43429:SF3">
    <property type="entry name" value="NITRITE REDUCTASE [NAD(P)H]"/>
    <property type="match status" value="1"/>
</dbReference>
<dbReference type="RefSeq" id="WP_211465264.1">
    <property type="nucleotide sequence ID" value="NZ_JAGSXH010000012.1"/>
</dbReference>
<comment type="caution">
    <text evidence="5">The sequence shown here is derived from an EMBL/GenBank/DDBJ whole genome shotgun (WGS) entry which is preliminary data.</text>
</comment>
<dbReference type="InterPro" id="IPR050260">
    <property type="entry name" value="FAD-bd_OxRdtase"/>
</dbReference>
<reference evidence="5" key="1">
    <citation type="submission" date="2021-04" db="EMBL/GenBank/DDBJ databases">
        <title>Genome based classification of Actinospica acidithermotolerans sp. nov., an actinobacterium isolated from an Indonesian hot spring.</title>
        <authorList>
            <person name="Kusuma A.B."/>
            <person name="Putra K.E."/>
            <person name="Nafisah S."/>
            <person name="Loh J."/>
            <person name="Nouioui I."/>
            <person name="Goodfellow M."/>
        </authorList>
    </citation>
    <scope>NUCLEOTIDE SEQUENCE</scope>
    <source>
        <strain evidence="5">DSM 45618</strain>
    </source>
</reference>
<sequence length="428" mass="44466">MRRIVVAGYGMAGHHLVAGLIRAGRATPAGDFELTVLGAEAGAPYNRVLLPEVLAGRIDQHRIDLPEADDPRVTVRAGVRATGIDRERRLVTGDDGSVLRYDALVLATGANPVLPPLGGILDEHGLKPGVHTLRTLADLERIQDQLAAAPRGLGSEKRKPRAVVVGGGLLGVQCARGLTLRGADVVLIHQGSHLLDHRLDAEAAAILSRTARGLGIEVHVGCRARAVLHERDGRLGGVQLADGFQLDADLVLLACGSAPATALAARAGLAVDQGVLVDERLASVTDPCIHAIGDCARVRGGARGAQGLAAPALEQAEVLAERLLGRPALYQGSSTVARLTATGVDVAILAAAPSLVAESRPDHVARTVRLTDPIAGTHRAVTVHGGRVVSSVLIGDVSAAARLTRLVDRPGPLPENPIDLLFDTAERN</sequence>
<evidence type="ECO:0000256" key="3">
    <source>
        <dbReference type="ARBA" id="ARBA00022827"/>
    </source>
</evidence>
<dbReference type="SUPFAM" id="SSF51905">
    <property type="entry name" value="FAD/NAD(P)-binding domain"/>
    <property type="match status" value="2"/>
</dbReference>
<keyword evidence="6" id="KW-1185">Reference proteome</keyword>
<dbReference type="PRINTS" id="PR00411">
    <property type="entry name" value="PNDRDTASEI"/>
</dbReference>
<evidence type="ECO:0000313" key="6">
    <source>
        <dbReference type="Proteomes" id="UP000677913"/>
    </source>
</evidence>
<dbReference type="InterPro" id="IPR023753">
    <property type="entry name" value="FAD/NAD-binding_dom"/>
</dbReference>
<keyword evidence="2" id="KW-0285">Flavoprotein</keyword>
<dbReference type="PRINTS" id="PR00368">
    <property type="entry name" value="FADPNR"/>
</dbReference>
<feature type="domain" description="FAD/NAD(P)-binding" evidence="4">
    <location>
        <begin position="3"/>
        <end position="303"/>
    </location>
</feature>
<dbReference type="Pfam" id="PF07992">
    <property type="entry name" value="Pyr_redox_2"/>
    <property type="match status" value="1"/>
</dbReference>
<gene>
    <name evidence="5" type="ORF">KGA66_05600</name>
</gene>
<organism evidence="5 6">
    <name type="scientific">Actinocrinis puniceicyclus</name>
    <dbReference type="NCBI Taxonomy" id="977794"/>
    <lineage>
        <taxon>Bacteria</taxon>
        <taxon>Bacillati</taxon>
        <taxon>Actinomycetota</taxon>
        <taxon>Actinomycetes</taxon>
        <taxon>Catenulisporales</taxon>
        <taxon>Actinospicaceae</taxon>
        <taxon>Actinocrinis</taxon>
    </lineage>
</organism>
<evidence type="ECO:0000256" key="1">
    <source>
        <dbReference type="ARBA" id="ARBA00001974"/>
    </source>
</evidence>
<dbReference type="AlphaFoldDB" id="A0A8J8BBW8"/>